<evidence type="ECO:0000256" key="1">
    <source>
        <dbReference type="SAM" id="MobiDB-lite"/>
    </source>
</evidence>
<dbReference type="Proteomes" id="UP001303473">
    <property type="component" value="Unassembled WGS sequence"/>
</dbReference>
<evidence type="ECO:0000313" key="3">
    <source>
        <dbReference type="Proteomes" id="UP001303473"/>
    </source>
</evidence>
<feature type="region of interest" description="Disordered" evidence="1">
    <location>
        <begin position="344"/>
        <end position="386"/>
    </location>
</feature>
<sequence length="613" mass="67229">MARSDQRQEWRSELFDADGGAECARSCFLGCDQFGRNEYSLRQVDGQEDVDLSNYEGCNSNCWGYFGLCLGTLYIGSGVYTAKQTKRIRESYGIRGTYRDDVFKGICCQPCSLTRNQLEIRQREFEKMELQAAINARPPLPLGETDYQPMYTMRANTAYQEEPQMAHPTLRRASPMSDDAMAANRGVHFREPLSEQQAIHQGRHKNAPRVITLYPTETDIAQHERAWIGFEGLPPVPLIGSPTSSNDSERALGRRAKMLTPISEKSSQKDSLEDPRAQQGKENIHDWLRNMVRRSEDKPTPEKAVLVPGPGSPATFVPAPRQQENGVGRVGSLQGRVVSAMSPDSLTARSDNTPVPALDAPDVVVTPAKETGPASRAGTKPSGDHKIQSDEIILIPDAQPSPQHEIPADRQVAIPEAAPARQHDLSADAQQPQPGNSDSSPKKNDTESSSRPLTPRSWRAAQHTLSKDVRVPTPNRGPLVHSILADDRVLSPELSPAHYGHDILQDYFTASSPGTSEHDLGADPIIVTPGGAAARQHTIGADQRVMEPANQAREHNIRADERVASPAGKPKDHTISADNKVSSRIYKVFEHLLEPDRKAGGRAASDASKTQSE</sequence>
<reference evidence="3" key="1">
    <citation type="journal article" date="2023" name="Mol. Phylogenet. Evol.">
        <title>Genome-scale phylogeny and comparative genomics of the fungal order Sordariales.</title>
        <authorList>
            <person name="Hensen N."/>
            <person name="Bonometti L."/>
            <person name="Westerberg I."/>
            <person name="Brannstrom I.O."/>
            <person name="Guillou S."/>
            <person name="Cros-Aarteil S."/>
            <person name="Calhoun S."/>
            <person name="Haridas S."/>
            <person name="Kuo A."/>
            <person name="Mondo S."/>
            <person name="Pangilinan J."/>
            <person name="Riley R."/>
            <person name="LaButti K."/>
            <person name="Andreopoulos B."/>
            <person name="Lipzen A."/>
            <person name="Chen C."/>
            <person name="Yan M."/>
            <person name="Daum C."/>
            <person name="Ng V."/>
            <person name="Clum A."/>
            <person name="Steindorff A."/>
            <person name="Ohm R.A."/>
            <person name="Martin F."/>
            <person name="Silar P."/>
            <person name="Natvig D.O."/>
            <person name="Lalanne C."/>
            <person name="Gautier V."/>
            <person name="Ament-Velasquez S.L."/>
            <person name="Kruys A."/>
            <person name="Hutchinson M.I."/>
            <person name="Powell A.J."/>
            <person name="Barry K."/>
            <person name="Miller A.N."/>
            <person name="Grigoriev I.V."/>
            <person name="Debuchy R."/>
            <person name="Gladieux P."/>
            <person name="Hiltunen Thoren M."/>
            <person name="Johannesson H."/>
        </authorList>
    </citation>
    <scope>NUCLEOTIDE SEQUENCE [LARGE SCALE GENOMIC DNA]</scope>
    <source>
        <strain evidence="3">CBS 340.73</strain>
    </source>
</reference>
<feature type="compositionally biased region" description="Polar residues" evidence="1">
    <location>
        <begin position="428"/>
        <end position="439"/>
    </location>
</feature>
<feature type="compositionally biased region" description="Basic and acidic residues" evidence="1">
    <location>
        <begin position="282"/>
        <end position="301"/>
    </location>
</feature>
<dbReference type="Pfam" id="PF04749">
    <property type="entry name" value="PLAC8"/>
    <property type="match status" value="1"/>
</dbReference>
<dbReference type="AlphaFoldDB" id="A0AAN6SA93"/>
<name>A0AAN6SA93_9PEZI</name>
<feature type="compositionally biased region" description="Basic and acidic residues" evidence="1">
    <location>
        <begin position="266"/>
        <end position="276"/>
    </location>
</feature>
<comment type="caution">
    <text evidence="2">The sequence shown here is derived from an EMBL/GenBank/DDBJ whole genome shotgun (WGS) entry which is preliminary data.</text>
</comment>
<protein>
    <submittedName>
        <fullName evidence="2">Uncharacterized protein</fullName>
    </submittedName>
</protein>
<proteinExistence type="predicted"/>
<dbReference type="EMBL" id="MU853753">
    <property type="protein sequence ID" value="KAK3945783.1"/>
    <property type="molecule type" value="Genomic_DNA"/>
</dbReference>
<feature type="region of interest" description="Disordered" evidence="1">
    <location>
        <begin position="259"/>
        <end position="327"/>
    </location>
</feature>
<feature type="compositionally biased region" description="Low complexity" evidence="1">
    <location>
        <begin position="353"/>
        <end position="368"/>
    </location>
</feature>
<keyword evidence="3" id="KW-1185">Reference proteome</keyword>
<gene>
    <name evidence="2" type="ORF">QBC46DRAFT_424524</name>
</gene>
<accession>A0AAN6SA93</accession>
<evidence type="ECO:0000313" key="2">
    <source>
        <dbReference type="EMBL" id="KAK3945783.1"/>
    </source>
</evidence>
<organism evidence="2 3">
    <name type="scientific">Diplogelasinospora grovesii</name>
    <dbReference type="NCBI Taxonomy" id="303347"/>
    <lineage>
        <taxon>Eukaryota</taxon>
        <taxon>Fungi</taxon>
        <taxon>Dikarya</taxon>
        <taxon>Ascomycota</taxon>
        <taxon>Pezizomycotina</taxon>
        <taxon>Sordariomycetes</taxon>
        <taxon>Sordariomycetidae</taxon>
        <taxon>Sordariales</taxon>
        <taxon>Diplogelasinosporaceae</taxon>
        <taxon>Diplogelasinospora</taxon>
    </lineage>
</organism>
<feature type="region of interest" description="Disordered" evidence="1">
    <location>
        <begin position="420"/>
        <end position="474"/>
    </location>
</feature>
<dbReference type="InterPro" id="IPR006461">
    <property type="entry name" value="PLAC_motif_containing"/>
</dbReference>